<dbReference type="GO" id="GO:0003700">
    <property type="term" value="F:DNA-binding transcription factor activity"/>
    <property type="evidence" value="ECO:0007669"/>
    <property type="project" value="TreeGrafter"/>
</dbReference>
<evidence type="ECO:0000256" key="3">
    <source>
        <dbReference type="SAM" id="MobiDB-lite"/>
    </source>
</evidence>
<dbReference type="PRINTS" id="PR00455">
    <property type="entry name" value="HTHTETR"/>
</dbReference>
<dbReference type="InterPro" id="IPR036271">
    <property type="entry name" value="Tet_transcr_reg_TetR-rel_C_sf"/>
</dbReference>
<dbReference type="InterPro" id="IPR009057">
    <property type="entry name" value="Homeodomain-like_sf"/>
</dbReference>
<evidence type="ECO:0000256" key="2">
    <source>
        <dbReference type="PROSITE-ProRule" id="PRU00335"/>
    </source>
</evidence>
<proteinExistence type="predicted"/>
<feature type="domain" description="HTH tetR-type" evidence="4">
    <location>
        <begin position="6"/>
        <end position="66"/>
    </location>
</feature>
<feature type="region of interest" description="Disordered" evidence="3">
    <location>
        <begin position="195"/>
        <end position="225"/>
    </location>
</feature>
<dbReference type="HOGENOM" id="CLU_069356_23_1_5"/>
<dbReference type="PANTHER" id="PTHR30055:SF200">
    <property type="entry name" value="HTH-TYPE TRANSCRIPTIONAL REPRESSOR BDCR"/>
    <property type="match status" value="1"/>
</dbReference>
<evidence type="ECO:0000256" key="1">
    <source>
        <dbReference type="ARBA" id="ARBA00023125"/>
    </source>
</evidence>
<name>M4ZE72_9BRAD</name>
<dbReference type="PANTHER" id="PTHR30055">
    <property type="entry name" value="HTH-TYPE TRANSCRIPTIONAL REGULATOR RUTR"/>
    <property type="match status" value="1"/>
</dbReference>
<dbReference type="STRING" id="1245469.S58_61570"/>
<feature type="compositionally biased region" description="Basic residues" evidence="3">
    <location>
        <begin position="212"/>
        <end position="225"/>
    </location>
</feature>
<organism evidence="5 6">
    <name type="scientific">Bradyrhizobium oligotrophicum S58</name>
    <dbReference type="NCBI Taxonomy" id="1245469"/>
    <lineage>
        <taxon>Bacteria</taxon>
        <taxon>Pseudomonadati</taxon>
        <taxon>Pseudomonadota</taxon>
        <taxon>Alphaproteobacteria</taxon>
        <taxon>Hyphomicrobiales</taxon>
        <taxon>Nitrobacteraceae</taxon>
        <taxon>Bradyrhizobium</taxon>
    </lineage>
</organism>
<gene>
    <name evidence="5" type="ORF">S58_61570</name>
</gene>
<evidence type="ECO:0000313" key="6">
    <source>
        <dbReference type="Proteomes" id="UP000011841"/>
    </source>
</evidence>
<dbReference type="GeneID" id="301819860"/>
<dbReference type="KEGG" id="aol:S58_61570"/>
<reference evidence="5 6" key="1">
    <citation type="journal article" date="2013" name="Appl. Environ. Microbiol.">
        <title>Genome analysis suggests that the soil oligotrophic bacterium Agromonas oligotrophica (Bradyrhizobium oligotrophicum) is a nitrogen-fixing symbiont of Aeschynomene indica.</title>
        <authorList>
            <person name="Okubo T."/>
            <person name="Fukushima S."/>
            <person name="Itakura M."/>
            <person name="Oshima K."/>
            <person name="Longtonglang A."/>
            <person name="Teaumroong N."/>
            <person name="Mitsui H."/>
            <person name="Hattori M."/>
            <person name="Hattori R."/>
            <person name="Hattori T."/>
            <person name="Minamisawa K."/>
        </authorList>
    </citation>
    <scope>NUCLEOTIDE SEQUENCE [LARGE SCALE GENOMIC DNA]</scope>
    <source>
        <strain evidence="5 6">S58</strain>
    </source>
</reference>
<dbReference type="InterPro" id="IPR001647">
    <property type="entry name" value="HTH_TetR"/>
</dbReference>
<feature type="DNA-binding region" description="H-T-H motif" evidence="2">
    <location>
        <begin position="29"/>
        <end position="48"/>
    </location>
</feature>
<dbReference type="Pfam" id="PF00440">
    <property type="entry name" value="TetR_N"/>
    <property type="match status" value="1"/>
</dbReference>
<dbReference type="SUPFAM" id="SSF48498">
    <property type="entry name" value="Tetracyclin repressor-like, C-terminal domain"/>
    <property type="match status" value="1"/>
</dbReference>
<dbReference type="GO" id="GO:0000976">
    <property type="term" value="F:transcription cis-regulatory region binding"/>
    <property type="evidence" value="ECO:0007669"/>
    <property type="project" value="TreeGrafter"/>
</dbReference>
<dbReference type="eggNOG" id="COG1309">
    <property type="taxonomic scope" value="Bacteria"/>
</dbReference>
<dbReference type="PROSITE" id="PS50977">
    <property type="entry name" value="HTH_TETR_2"/>
    <property type="match status" value="1"/>
</dbReference>
<dbReference type="EMBL" id="AP012603">
    <property type="protein sequence ID" value="BAM92132.1"/>
    <property type="molecule type" value="Genomic_DNA"/>
</dbReference>
<dbReference type="RefSeq" id="WP_015669216.1">
    <property type="nucleotide sequence ID" value="NC_020453.1"/>
</dbReference>
<dbReference type="Gene3D" id="1.10.357.10">
    <property type="entry name" value="Tetracycline Repressor, domain 2"/>
    <property type="match status" value="1"/>
</dbReference>
<evidence type="ECO:0000313" key="5">
    <source>
        <dbReference type="EMBL" id="BAM92132.1"/>
    </source>
</evidence>
<evidence type="ECO:0000259" key="4">
    <source>
        <dbReference type="PROSITE" id="PS50977"/>
    </source>
</evidence>
<keyword evidence="1 2" id="KW-0238">DNA-binding</keyword>
<dbReference type="PATRIC" id="fig|1245469.3.peg.6289"/>
<dbReference type="InterPro" id="IPR050109">
    <property type="entry name" value="HTH-type_TetR-like_transc_reg"/>
</dbReference>
<sequence length="225" mass="24260">MARSSDPTRARILAAASKLFYAEGIRAVSVDAVAELAGITKKTLYYHFRSKDDLVAAYLAARDQPNLELFKRWFDETEGGLPDKIAGIFNQLARAARHPKWRGCGFLRTTAELANLPGHPAIRIGAAHKKKFEAWLQAMFAAEGIAGAAELARQMLLLLDGSFAVVLLHRDASYMETAGEAAHQLVRAAQSARGGLNPVSRASGAQADARAPGRRRAAAARSRPA</sequence>
<keyword evidence="6" id="KW-1185">Reference proteome</keyword>
<dbReference type="AlphaFoldDB" id="M4ZE72"/>
<accession>M4ZE72</accession>
<dbReference type="Proteomes" id="UP000011841">
    <property type="component" value="Chromosome"/>
</dbReference>
<protein>
    <submittedName>
        <fullName evidence="5">TetR family transcriptional regulator</fullName>
    </submittedName>
</protein>
<dbReference type="SUPFAM" id="SSF46689">
    <property type="entry name" value="Homeodomain-like"/>
    <property type="match status" value="1"/>
</dbReference>